<name>W2SYD7_NECAM</name>
<evidence type="ECO:0000313" key="3">
    <source>
        <dbReference type="Proteomes" id="UP000053676"/>
    </source>
</evidence>
<organism evidence="2 3">
    <name type="scientific">Necator americanus</name>
    <name type="common">Human hookworm</name>
    <dbReference type="NCBI Taxonomy" id="51031"/>
    <lineage>
        <taxon>Eukaryota</taxon>
        <taxon>Metazoa</taxon>
        <taxon>Ecdysozoa</taxon>
        <taxon>Nematoda</taxon>
        <taxon>Chromadorea</taxon>
        <taxon>Rhabditida</taxon>
        <taxon>Rhabditina</taxon>
        <taxon>Rhabditomorpha</taxon>
        <taxon>Strongyloidea</taxon>
        <taxon>Ancylostomatidae</taxon>
        <taxon>Bunostominae</taxon>
        <taxon>Necator</taxon>
    </lineage>
</organism>
<protein>
    <submittedName>
        <fullName evidence="2">Uncharacterized protein</fullName>
    </submittedName>
</protein>
<accession>W2SYD7</accession>
<dbReference type="AlphaFoldDB" id="W2SYD7"/>
<evidence type="ECO:0000256" key="1">
    <source>
        <dbReference type="SAM" id="MobiDB-lite"/>
    </source>
</evidence>
<dbReference type="Proteomes" id="UP000053676">
    <property type="component" value="Unassembled WGS sequence"/>
</dbReference>
<sequence length="82" mass="9420">MTAIPSAYVTYNRELDSDGETTTQRHFDHPEESPQVSSVITANSLRRREWQVRSKILTLYVVMSLSSRAVTYLTSQLERNLS</sequence>
<keyword evidence="3" id="KW-1185">Reference proteome</keyword>
<proteinExistence type="predicted"/>
<evidence type="ECO:0000313" key="2">
    <source>
        <dbReference type="EMBL" id="ETN74645.1"/>
    </source>
</evidence>
<dbReference type="EMBL" id="KI660344">
    <property type="protein sequence ID" value="ETN74645.1"/>
    <property type="molecule type" value="Genomic_DNA"/>
</dbReference>
<dbReference type="KEGG" id="nai:NECAME_03958"/>
<feature type="compositionally biased region" description="Basic and acidic residues" evidence="1">
    <location>
        <begin position="23"/>
        <end position="32"/>
    </location>
</feature>
<feature type="region of interest" description="Disordered" evidence="1">
    <location>
        <begin position="13"/>
        <end position="40"/>
    </location>
</feature>
<reference evidence="3" key="1">
    <citation type="journal article" date="2014" name="Nat. Genet.">
        <title>Genome of the human hookworm Necator americanus.</title>
        <authorList>
            <person name="Tang Y.T."/>
            <person name="Gao X."/>
            <person name="Rosa B.A."/>
            <person name="Abubucker S."/>
            <person name="Hallsworth-Pepin K."/>
            <person name="Martin J."/>
            <person name="Tyagi R."/>
            <person name="Heizer E."/>
            <person name="Zhang X."/>
            <person name="Bhonagiri-Palsikar V."/>
            <person name="Minx P."/>
            <person name="Warren W.C."/>
            <person name="Wang Q."/>
            <person name="Zhan B."/>
            <person name="Hotez P.J."/>
            <person name="Sternberg P.W."/>
            <person name="Dougall A."/>
            <person name="Gaze S.T."/>
            <person name="Mulvenna J."/>
            <person name="Sotillo J."/>
            <person name="Ranganathan S."/>
            <person name="Rabelo E.M."/>
            <person name="Wilson R.K."/>
            <person name="Felgner P.L."/>
            <person name="Bethony J."/>
            <person name="Hawdon J.M."/>
            <person name="Gasser R.B."/>
            <person name="Loukas A."/>
            <person name="Mitreva M."/>
        </authorList>
    </citation>
    <scope>NUCLEOTIDE SEQUENCE [LARGE SCALE GENOMIC DNA]</scope>
</reference>
<gene>
    <name evidence="2" type="ORF">NECAME_03958</name>
</gene>